<dbReference type="PANTHER" id="PTHR21220:SF0">
    <property type="entry name" value="DNA-DEPENDENT METALLOPROTEASE SPRTN"/>
    <property type="match status" value="1"/>
</dbReference>
<comment type="subcellular location">
    <subcellularLocation>
        <location evidence="1">Nucleus</location>
    </subcellularLocation>
</comment>
<dbReference type="InterPro" id="IPR055220">
    <property type="entry name" value="SPRTN_ZBD"/>
</dbReference>
<dbReference type="GO" id="GO:0003697">
    <property type="term" value="F:single-stranded DNA binding"/>
    <property type="evidence" value="ECO:0007669"/>
    <property type="project" value="InterPro"/>
</dbReference>
<dbReference type="Pfam" id="PF22934">
    <property type="entry name" value="SPRTN_ZBD"/>
    <property type="match status" value="1"/>
</dbReference>
<dbReference type="AlphaFoldDB" id="A0A9P4WUT2"/>
<dbReference type="InterPro" id="IPR006640">
    <property type="entry name" value="SprT-like_domain"/>
</dbReference>
<dbReference type="EMBL" id="SWKV01000012">
    <property type="protein sequence ID" value="KAF3043456.1"/>
    <property type="molecule type" value="Genomic_DNA"/>
</dbReference>
<dbReference type="GO" id="GO:0031593">
    <property type="term" value="F:polyubiquitin modification-dependent protein binding"/>
    <property type="evidence" value="ECO:0007669"/>
    <property type="project" value="TreeGrafter"/>
</dbReference>
<dbReference type="Pfam" id="PF10263">
    <property type="entry name" value="SprT-like"/>
    <property type="match status" value="1"/>
</dbReference>
<dbReference type="InterPro" id="IPR044245">
    <property type="entry name" value="Spartan"/>
</dbReference>
<keyword evidence="2" id="KW-0539">Nucleus</keyword>
<reference evidence="5" key="1">
    <citation type="submission" date="2019-04" db="EMBL/GenBank/DDBJ databases">
        <title>Sequencing of skin fungus with MAO and IRED activity.</title>
        <authorList>
            <person name="Marsaioli A.J."/>
            <person name="Bonatto J.M.C."/>
            <person name="Reis Junior O."/>
        </authorList>
    </citation>
    <scope>NUCLEOTIDE SEQUENCE</scope>
    <source>
        <strain evidence="5">28M1</strain>
    </source>
</reference>
<gene>
    <name evidence="5" type="ORF">E8E12_008762</name>
</gene>
<feature type="region of interest" description="Disordered" evidence="3">
    <location>
        <begin position="265"/>
        <end position="296"/>
    </location>
</feature>
<dbReference type="GO" id="GO:0004222">
    <property type="term" value="F:metalloendopeptidase activity"/>
    <property type="evidence" value="ECO:0007669"/>
    <property type="project" value="InterPro"/>
</dbReference>
<evidence type="ECO:0000259" key="4">
    <source>
        <dbReference type="SMART" id="SM00731"/>
    </source>
</evidence>
<evidence type="ECO:0000256" key="1">
    <source>
        <dbReference type="ARBA" id="ARBA00004123"/>
    </source>
</evidence>
<dbReference type="GO" id="GO:0005634">
    <property type="term" value="C:nucleus"/>
    <property type="evidence" value="ECO:0007669"/>
    <property type="project" value="UniProtKB-SubCell"/>
</dbReference>
<keyword evidence="6" id="KW-1185">Reference proteome</keyword>
<feature type="domain" description="SprT-like" evidence="4">
    <location>
        <begin position="44"/>
        <end position="221"/>
    </location>
</feature>
<dbReference type="PANTHER" id="PTHR21220">
    <property type="entry name" value="DNA-DEPENDENT METALLOPROTEASE SPRTN"/>
    <property type="match status" value="1"/>
</dbReference>
<organism evidence="5 6">
    <name type="scientific">Didymella heteroderae</name>
    <dbReference type="NCBI Taxonomy" id="1769908"/>
    <lineage>
        <taxon>Eukaryota</taxon>
        <taxon>Fungi</taxon>
        <taxon>Dikarya</taxon>
        <taxon>Ascomycota</taxon>
        <taxon>Pezizomycotina</taxon>
        <taxon>Dothideomycetes</taxon>
        <taxon>Pleosporomycetidae</taxon>
        <taxon>Pleosporales</taxon>
        <taxon>Pleosporineae</taxon>
        <taxon>Didymellaceae</taxon>
        <taxon>Didymella</taxon>
    </lineage>
</organism>
<dbReference type="SMART" id="SM00731">
    <property type="entry name" value="SprT"/>
    <property type="match status" value="1"/>
</dbReference>
<dbReference type="GO" id="GO:0006974">
    <property type="term" value="P:DNA damage response"/>
    <property type="evidence" value="ECO:0007669"/>
    <property type="project" value="InterPro"/>
</dbReference>
<dbReference type="Proteomes" id="UP000758155">
    <property type="component" value="Unassembled WGS sequence"/>
</dbReference>
<sequence>MPITDEDAALQAISTLDTPSTEQKDALHAINAILNNGEPFVDVFELFGYYDKLYFRNLLVPRVEVIWSPRLTLCAGICELSKDPSTSKFTRIRLKLSTPLLQYRPRSDTINTLLHEAIHAYFFITTSWRHSRGDDGTGHGAGFQLLADAINNHGNYEVTIYHTFHDEVDSYRTHVWQCDGPCQTRPPFFGQVKRSMNRAPGKTDTWWATHEAECGGTYTKISEPELTKKQLQSLSGKERAGRQKNKLDGWLKTAKNSSAERRISNNTHVPKREDETSIAKETVVSSSAGQKRPLGGDEDDIVIIEKKTLVECPICIMRVADTEINDHLDALHP</sequence>
<evidence type="ECO:0000313" key="6">
    <source>
        <dbReference type="Proteomes" id="UP000758155"/>
    </source>
</evidence>
<dbReference type="OrthoDB" id="5236983at2759"/>
<evidence type="ECO:0000313" key="5">
    <source>
        <dbReference type="EMBL" id="KAF3043456.1"/>
    </source>
</evidence>
<name>A0A9P4WUT2_9PLEO</name>
<evidence type="ECO:0000256" key="2">
    <source>
        <dbReference type="ARBA" id="ARBA00023242"/>
    </source>
</evidence>
<protein>
    <recommendedName>
        <fullName evidence="4">SprT-like domain-containing protein</fullName>
    </recommendedName>
</protein>
<evidence type="ECO:0000256" key="3">
    <source>
        <dbReference type="SAM" id="MobiDB-lite"/>
    </source>
</evidence>
<accession>A0A9P4WUT2</accession>
<proteinExistence type="predicted"/>
<comment type="caution">
    <text evidence="5">The sequence shown here is derived from an EMBL/GenBank/DDBJ whole genome shotgun (WGS) entry which is preliminary data.</text>
</comment>